<dbReference type="Proteomes" id="UP001189429">
    <property type="component" value="Unassembled WGS sequence"/>
</dbReference>
<keyword evidence="1" id="KW-1133">Transmembrane helix</keyword>
<name>A0ABN9Y5L6_9DINO</name>
<comment type="caution">
    <text evidence="2">The sequence shown here is derived from an EMBL/GenBank/DDBJ whole genome shotgun (WGS) entry which is preliminary data.</text>
</comment>
<keyword evidence="1" id="KW-0812">Transmembrane</keyword>
<organism evidence="2 3">
    <name type="scientific">Prorocentrum cordatum</name>
    <dbReference type="NCBI Taxonomy" id="2364126"/>
    <lineage>
        <taxon>Eukaryota</taxon>
        <taxon>Sar</taxon>
        <taxon>Alveolata</taxon>
        <taxon>Dinophyceae</taxon>
        <taxon>Prorocentrales</taxon>
        <taxon>Prorocentraceae</taxon>
        <taxon>Prorocentrum</taxon>
    </lineage>
</organism>
<evidence type="ECO:0000313" key="2">
    <source>
        <dbReference type="EMBL" id="CAK0907856.1"/>
    </source>
</evidence>
<keyword evidence="3" id="KW-1185">Reference proteome</keyword>
<keyword evidence="1" id="KW-0472">Membrane</keyword>
<evidence type="ECO:0000313" key="3">
    <source>
        <dbReference type="Proteomes" id="UP001189429"/>
    </source>
</evidence>
<feature type="transmembrane region" description="Helical" evidence="1">
    <location>
        <begin position="65"/>
        <end position="88"/>
    </location>
</feature>
<gene>
    <name evidence="2" type="ORF">PCOR1329_LOCUS82735</name>
</gene>
<reference evidence="2" key="1">
    <citation type="submission" date="2023-10" db="EMBL/GenBank/DDBJ databases">
        <authorList>
            <person name="Chen Y."/>
            <person name="Shah S."/>
            <person name="Dougan E. K."/>
            <person name="Thang M."/>
            <person name="Chan C."/>
        </authorList>
    </citation>
    <scope>NUCLEOTIDE SEQUENCE [LARGE SCALE GENOMIC DNA]</scope>
</reference>
<evidence type="ECO:0000256" key="1">
    <source>
        <dbReference type="SAM" id="Phobius"/>
    </source>
</evidence>
<protein>
    <submittedName>
        <fullName evidence="2">Uncharacterized protein</fullName>
    </submittedName>
</protein>
<accession>A0ABN9Y5L6</accession>
<sequence length="103" mass="11582">MAYVYLLGPRGAALRAGTKAGDTSKEHCCNFRSVPGQALLRPAVNNSTRMNYSWLPRHLLASMYHSQYCVAAFWCILGMFLLGLCPLMNVCQQESWPRDQHSC</sequence>
<dbReference type="EMBL" id="CAUYUJ010021926">
    <property type="protein sequence ID" value="CAK0907856.1"/>
    <property type="molecule type" value="Genomic_DNA"/>
</dbReference>
<proteinExistence type="predicted"/>